<reference evidence="4 5" key="1">
    <citation type="submission" date="2018-10" db="EMBL/GenBank/DDBJ databases">
        <title>Sequencing the genomes of 1000 actinobacteria strains.</title>
        <authorList>
            <person name="Klenk H.-P."/>
        </authorList>
    </citation>
    <scope>NUCLEOTIDE SEQUENCE [LARGE SCALE GENOMIC DNA]</scope>
    <source>
        <strain evidence="4 5">DSM 43911</strain>
    </source>
</reference>
<dbReference type="EMBL" id="RBXR01000001">
    <property type="protein sequence ID" value="RKT67368.1"/>
    <property type="molecule type" value="Genomic_DNA"/>
</dbReference>
<dbReference type="GO" id="GO:0006508">
    <property type="term" value="P:proteolysis"/>
    <property type="evidence" value="ECO:0007669"/>
    <property type="project" value="InterPro"/>
</dbReference>
<organism evidence="4 5">
    <name type="scientific">Saccharothrix variisporea</name>
    <dbReference type="NCBI Taxonomy" id="543527"/>
    <lineage>
        <taxon>Bacteria</taxon>
        <taxon>Bacillati</taxon>
        <taxon>Actinomycetota</taxon>
        <taxon>Actinomycetes</taxon>
        <taxon>Pseudonocardiales</taxon>
        <taxon>Pseudonocardiaceae</taxon>
        <taxon>Saccharothrix</taxon>
    </lineage>
</organism>
<accession>A0A495X775</accession>
<dbReference type="Pfam" id="PF00561">
    <property type="entry name" value="Abhydrolase_1"/>
    <property type="match status" value="1"/>
</dbReference>
<evidence type="ECO:0000256" key="2">
    <source>
        <dbReference type="ARBA" id="ARBA00022801"/>
    </source>
</evidence>
<sequence length="281" mass="30019">MPMPRFSSYDGTALAYRVVGDGEPLVCLPGGAGRAVSYLGELGGLSAHRALVLLDNRGTGSSDEPADPSTYRRDRLALDVEALRQHLGLERLDLLGHSAGAGIAMAYAEHFPHHLSSLVLLTPALRAAGLSPTEEDWADHLAVHAHQPWHADAVRALRAWSAGDDSLTNRLAAAPLFYGSWTPAAQAHAAAEDAERSKEAQQGYWAEGAFSPGHTRRALADLAIPVLVYAGGVDPVSPPHLVRQLAELIPGAEYTEQPGAGHFPWIDDPEFLVKRLAAFLT</sequence>
<keyword evidence="5" id="KW-1185">Reference proteome</keyword>
<dbReference type="PANTHER" id="PTHR43798">
    <property type="entry name" value="MONOACYLGLYCEROL LIPASE"/>
    <property type="match status" value="1"/>
</dbReference>
<evidence type="ECO:0000313" key="4">
    <source>
        <dbReference type="EMBL" id="RKT67368.1"/>
    </source>
</evidence>
<dbReference type="Gene3D" id="3.40.50.1820">
    <property type="entry name" value="alpha/beta hydrolase"/>
    <property type="match status" value="1"/>
</dbReference>
<keyword evidence="2" id="KW-0378">Hydrolase</keyword>
<dbReference type="InterPro" id="IPR002410">
    <property type="entry name" value="Peptidase_S33"/>
</dbReference>
<dbReference type="GO" id="GO:0004177">
    <property type="term" value="F:aminopeptidase activity"/>
    <property type="evidence" value="ECO:0007669"/>
    <property type="project" value="UniProtKB-EC"/>
</dbReference>
<dbReference type="InterPro" id="IPR029058">
    <property type="entry name" value="AB_hydrolase_fold"/>
</dbReference>
<evidence type="ECO:0000256" key="1">
    <source>
        <dbReference type="ARBA" id="ARBA00010088"/>
    </source>
</evidence>
<feature type="domain" description="AB hydrolase-1" evidence="3">
    <location>
        <begin position="24"/>
        <end position="269"/>
    </location>
</feature>
<dbReference type="InterPro" id="IPR000073">
    <property type="entry name" value="AB_hydrolase_1"/>
</dbReference>
<dbReference type="PRINTS" id="PR00111">
    <property type="entry name" value="ABHYDROLASE"/>
</dbReference>
<evidence type="ECO:0000313" key="5">
    <source>
        <dbReference type="Proteomes" id="UP000272729"/>
    </source>
</evidence>
<dbReference type="PANTHER" id="PTHR43798:SF33">
    <property type="entry name" value="HYDROLASE, PUTATIVE (AFU_ORTHOLOGUE AFUA_2G14860)-RELATED"/>
    <property type="match status" value="1"/>
</dbReference>
<dbReference type="AlphaFoldDB" id="A0A495X775"/>
<dbReference type="GO" id="GO:0016020">
    <property type="term" value="C:membrane"/>
    <property type="evidence" value="ECO:0007669"/>
    <property type="project" value="TreeGrafter"/>
</dbReference>
<evidence type="ECO:0000259" key="3">
    <source>
        <dbReference type="Pfam" id="PF00561"/>
    </source>
</evidence>
<dbReference type="PRINTS" id="PR00793">
    <property type="entry name" value="PROAMNOPTASE"/>
</dbReference>
<dbReference type="SUPFAM" id="SSF53474">
    <property type="entry name" value="alpha/beta-Hydrolases"/>
    <property type="match status" value="1"/>
</dbReference>
<comment type="similarity">
    <text evidence="1">Belongs to the peptidase S33 family.</text>
</comment>
<name>A0A495X775_9PSEU</name>
<protein>
    <submittedName>
        <fullName evidence="4">Pimeloyl-ACP methyl ester carboxylesterase</fullName>
    </submittedName>
</protein>
<proteinExistence type="inferred from homology"/>
<dbReference type="Proteomes" id="UP000272729">
    <property type="component" value="Unassembled WGS sequence"/>
</dbReference>
<comment type="caution">
    <text evidence="4">The sequence shown here is derived from an EMBL/GenBank/DDBJ whole genome shotgun (WGS) entry which is preliminary data.</text>
</comment>
<dbReference type="InterPro" id="IPR050266">
    <property type="entry name" value="AB_hydrolase_sf"/>
</dbReference>
<gene>
    <name evidence="4" type="ORF">DFJ66_0543</name>
</gene>